<evidence type="ECO:0000313" key="3">
    <source>
        <dbReference type="Proteomes" id="UP001476798"/>
    </source>
</evidence>
<dbReference type="Proteomes" id="UP001476798">
    <property type="component" value="Unassembled WGS sequence"/>
</dbReference>
<comment type="caution">
    <text evidence="2">The sequence shown here is derived from an EMBL/GenBank/DDBJ whole genome shotgun (WGS) entry which is preliminary data.</text>
</comment>
<organism evidence="2 3">
    <name type="scientific">Goodea atripinnis</name>
    <dbReference type="NCBI Taxonomy" id="208336"/>
    <lineage>
        <taxon>Eukaryota</taxon>
        <taxon>Metazoa</taxon>
        <taxon>Chordata</taxon>
        <taxon>Craniata</taxon>
        <taxon>Vertebrata</taxon>
        <taxon>Euteleostomi</taxon>
        <taxon>Actinopterygii</taxon>
        <taxon>Neopterygii</taxon>
        <taxon>Teleostei</taxon>
        <taxon>Neoteleostei</taxon>
        <taxon>Acanthomorphata</taxon>
        <taxon>Ovalentaria</taxon>
        <taxon>Atherinomorphae</taxon>
        <taxon>Cyprinodontiformes</taxon>
        <taxon>Goodeidae</taxon>
        <taxon>Goodea</taxon>
    </lineage>
</organism>
<reference evidence="2 3" key="1">
    <citation type="submission" date="2021-06" db="EMBL/GenBank/DDBJ databases">
        <authorList>
            <person name="Palmer J.M."/>
        </authorList>
    </citation>
    <scope>NUCLEOTIDE SEQUENCE [LARGE SCALE GENOMIC DNA]</scope>
    <source>
        <strain evidence="2 3">GA_2019</strain>
        <tissue evidence="2">Muscle</tissue>
    </source>
</reference>
<keyword evidence="3" id="KW-1185">Reference proteome</keyword>
<feature type="region of interest" description="Disordered" evidence="1">
    <location>
        <begin position="1"/>
        <end position="23"/>
    </location>
</feature>
<gene>
    <name evidence="2" type="ORF">GOODEAATRI_012272</name>
</gene>
<evidence type="ECO:0000313" key="2">
    <source>
        <dbReference type="EMBL" id="MEQ2184850.1"/>
    </source>
</evidence>
<accession>A0ABV0PMX2</accession>
<sequence>MISREFRREASFPAPSREDEDIKPADPEVYVSVVRYQEELPVLISSRPNKHLTLSELVKLMEWKLTVRAPPVSSANGNSYNNHSVEQSTYNLSFNGSFLGLSLQRGKFRPRLQQLVASNSEDTVQKCSIKAFSLLPDVQAAIAELSTLKGVGPATASGLHFFFCA</sequence>
<proteinExistence type="predicted"/>
<name>A0ABV0PMX2_9TELE</name>
<dbReference type="EMBL" id="JAHRIO010080744">
    <property type="protein sequence ID" value="MEQ2184850.1"/>
    <property type="molecule type" value="Genomic_DNA"/>
</dbReference>
<dbReference type="PANTHER" id="PTHR21521:SF0">
    <property type="entry name" value="AMUN, ISOFORM A"/>
    <property type="match status" value="1"/>
</dbReference>
<dbReference type="PANTHER" id="PTHR21521">
    <property type="entry name" value="AMUN, ISOFORM A"/>
    <property type="match status" value="1"/>
</dbReference>
<evidence type="ECO:0000256" key="1">
    <source>
        <dbReference type="SAM" id="MobiDB-lite"/>
    </source>
</evidence>
<protein>
    <submittedName>
        <fullName evidence="2">Uncharacterized protein</fullName>
    </submittedName>
</protein>